<dbReference type="EMBL" id="VTUZ01000003">
    <property type="protein sequence ID" value="KAA1014285.1"/>
    <property type="molecule type" value="Genomic_DNA"/>
</dbReference>
<dbReference type="AlphaFoldDB" id="A0A5B0HGB7"/>
<accession>A0A5B0HGB7</accession>
<dbReference type="RefSeq" id="WP_149668852.1">
    <property type="nucleotide sequence ID" value="NZ_VTUZ01000003.1"/>
</dbReference>
<gene>
    <name evidence="1" type="ORF">FVF58_05275</name>
</gene>
<evidence type="ECO:0000313" key="1">
    <source>
        <dbReference type="EMBL" id="KAA1014285.1"/>
    </source>
</evidence>
<organism evidence="1 2">
    <name type="scientific">Paraburkholderia panacisoli</name>
    <dbReference type="NCBI Taxonomy" id="2603818"/>
    <lineage>
        <taxon>Bacteria</taxon>
        <taxon>Pseudomonadati</taxon>
        <taxon>Pseudomonadota</taxon>
        <taxon>Betaproteobacteria</taxon>
        <taxon>Burkholderiales</taxon>
        <taxon>Burkholderiaceae</taxon>
        <taxon>Paraburkholderia</taxon>
    </lineage>
</organism>
<protein>
    <submittedName>
        <fullName evidence="1">Uncharacterized protein</fullName>
    </submittedName>
</protein>
<dbReference type="Proteomes" id="UP000325273">
    <property type="component" value="Unassembled WGS sequence"/>
</dbReference>
<name>A0A5B0HGB7_9BURK</name>
<evidence type="ECO:0000313" key="2">
    <source>
        <dbReference type="Proteomes" id="UP000325273"/>
    </source>
</evidence>
<proteinExistence type="predicted"/>
<keyword evidence="2" id="KW-1185">Reference proteome</keyword>
<comment type="caution">
    <text evidence="1">The sequence shown here is derived from an EMBL/GenBank/DDBJ whole genome shotgun (WGS) entry which is preliminary data.</text>
</comment>
<sequence length="66" mass="7272">MAQITVVELKCWIVKGSLPMRREAKTGRYCLSIEESGWSAGFQFFLAISSASMGCTVATRRSPGLR</sequence>
<reference evidence="1 2" key="1">
    <citation type="submission" date="2019-08" db="EMBL/GenBank/DDBJ databases">
        <title>Paraburkholderia sp. DCY113.</title>
        <authorList>
            <person name="Kang J."/>
        </authorList>
    </citation>
    <scope>NUCLEOTIDE SEQUENCE [LARGE SCALE GENOMIC DNA]</scope>
    <source>
        <strain evidence="1 2">DCY113</strain>
    </source>
</reference>